<dbReference type="Gene3D" id="3.40.50.1000">
    <property type="entry name" value="HAD superfamily/HAD-like"/>
    <property type="match status" value="1"/>
</dbReference>
<dbReference type="Gene3D" id="3.30.1240.10">
    <property type="match status" value="1"/>
</dbReference>
<dbReference type="PROSITE" id="PS01229">
    <property type="entry name" value="COF_2"/>
    <property type="match status" value="1"/>
</dbReference>
<proteinExistence type="predicted"/>
<dbReference type="Proteomes" id="UP000189067">
    <property type="component" value="Unassembled WGS sequence"/>
</dbReference>
<evidence type="ECO:0000313" key="1">
    <source>
        <dbReference type="EMBL" id="ONN73449.1"/>
    </source>
</evidence>
<dbReference type="EMBL" id="MTJY01000060">
    <property type="protein sequence ID" value="ONN73449.1"/>
    <property type="molecule type" value="Genomic_DNA"/>
</dbReference>
<organism evidence="1 2">
    <name type="scientific">Lacticaseibacillus rhamnosus</name>
    <name type="common">Lactobacillus rhamnosus</name>
    <dbReference type="NCBI Taxonomy" id="47715"/>
    <lineage>
        <taxon>Bacteria</taxon>
        <taxon>Bacillati</taxon>
        <taxon>Bacillota</taxon>
        <taxon>Bacilli</taxon>
        <taxon>Lactobacillales</taxon>
        <taxon>Lactobacillaceae</taxon>
        <taxon>Lacticaseibacillus</taxon>
    </lineage>
</organism>
<reference evidence="1 2" key="1">
    <citation type="submission" date="2017-01" db="EMBL/GenBank/DDBJ databases">
        <title>In silico prediction, in vitro antibacterial spectrum and physicochemical properties of a putative bacteriocin produced by Lactobacillus rhamnosus strain L156.4.</title>
        <authorList>
            <person name="Silveira A.M."/>
            <person name="Monteiro A.S."/>
            <person name="Santos V.L."/>
            <person name="Nicoli J.R."/>
            <person name="Azevedo V."/>
            <person name="Soares S.C."/>
            <person name="Castro-Oliveira L."/>
            <person name="Dias-Souza M.V."/>
            <person name="Nardi R.M."/>
        </authorList>
    </citation>
    <scope>NUCLEOTIDE SEQUENCE [LARGE SCALE GENOMIC DNA]</scope>
    <source>
        <strain evidence="1 2">L156.4</strain>
    </source>
</reference>
<dbReference type="InterPro" id="IPR000150">
    <property type="entry name" value="Cof"/>
</dbReference>
<dbReference type="InterPro" id="IPR036412">
    <property type="entry name" value="HAD-like_sf"/>
</dbReference>
<gene>
    <name evidence="1" type="ORF">BWR10_14220</name>
</gene>
<dbReference type="SUPFAM" id="SSF56784">
    <property type="entry name" value="HAD-like"/>
    <property type="match status" value="1"/>
</dbReference>
<dbReference type="RefSeq" id="WP_077167436.1">
    <property type="nucleotide sequence ID" value="NZ_MTJY01000060.1"/>
</dbReference>
<dbReference type="Pfam" id="PF08282">
    <property type="entry name" value="Hydrolase_3"/>
    <property type="match status" value="1"/>
</dbReference>
<dbReference type="GO" id="GO:0000287">
    <property type="term" value="F:magnesium ion binding"/>
    <property type="evidence" value="ECO:0007669"/>
    <property type="project" value="TreeGrafter"/>
</dbReference>
<dbReference type="SFLD" id="SFLDG01140">
    <property type="entry name" value="C2.B:_Phosphomannomutase_and_P"/>
    <property type="match status" value="1"/>
</dbReference>
<dbReference type="NCBIfam" id="TIGR01484">
    <property type="entry name" value="HAD-SF-IIB"/>
    <property type="match status" value="1"/>
</dbReference>
<comment type="caution">
    <text evidence="1">The sequence shown here is derived from an EMBL/GenBank/DDBJ whole genome shotgun (WGS) entry which is preliminary data.</text>
</comment>
<evidence type="ECO:0000313" key="2">
    <source>
        <dbReference type="Proteomes" id="UP000189067"/>
    </source>
</evidence>
<protein>
    <submittedName>
        <fullName evidence="1">HAD family hydrolase</fullName>
    </submittedName>
</protein>
<dbReference type="NCBIfam" id="TIGR00099">
    <property type="entry name" value="Cof-subfamily"/>
    <property type="match status" value="1"/>
</dbReference>
<dbReference type="PANTHER" id="PTHR10000">
    <property type="entry name" value="PHOSPHOSERINE PHOSPHATASE"/>
    <property type="match status" value="1"/>
</dbReference>
<dbReference type="InterPro" id="IPR006379">
    <property type="entry name" value="HAD-SF_hydro_IIB"/>
</dbReference>
<sequence length="261" mass="28911">MYKAVVFFDLDKTLLNDEKQVPPENVAALKVLEANHVLPVIATGRNYYELDDIMAVTGVRSAIAANGGDIFLEGEHIFQSVIGEPQLTRFLNASAARNIQVAMYTSDQSALTGHNELTTDNYAQVRQTPPPIKPDFYKHEAVCMLLMFVPWTDAGDQVGQQFIQDFPEMTFYRNSHYTFDVVNRGISKGTGMNILLNQPALRDIPTYAFGDGYNDIPLLQAADTGIAMGNAYPKVAAVADYQTDDYRSHGIPNAIAHFNLI</sequence>
<dbReference type="InterPro" id="IPR023214">
    <property type="entry name" value="HAD_sf"/>
</dbReference>
<dbReference type="AlphaFoldDB" id="A0AAX0JYB2"/>
<dbReference type="GO" id="GO:0005829">
    <property type="term" value="C:cytosol"/>
    <property type="evidence" value="ECO:0007669"/>
    <property type="project" value="TreeGrafter"/>
</dbReference>
<dbReference type="PANTHER" id="PTHR10000:SF25">
    <property type="entry name" value="PHOSPHATASE YKRA-RELATED"/>
    <property type="match status" value="1"/>
</dbReference>
<keyword evidence="1" id="KW-0378">Hydrolase</keyword>
<name>A0AAX0JYB2_LACRH</name>
<dbReference type="GO" id="GO:0016791">
    <property type="term" value="F:phosphatase activity"/>
    <property type="evidence" value="ECO:0007669"/>
    <property type="project" value="UniProtKB-ARBA"/>
</dbReference>
<dbReference type="PRINTS" id="PR00119">
    <property type="entry name" value="CATATPASE"/>
</dbReference>
<dbReference type="SFLD" id="SFLDS00003">
    <property type="entry name" value="Haloacid_Dehalogenase"/>
    <property type="match status" value="1"/>
</dbReference>
<accession>A0AAX0JYB2</accession>